<feature type="binding site" evidence="15">
    <location>
        <position position="143"/>
    </location>
    <ligand>
        <name>Zn(2+)</name>
        <dbReference type="ChEBI" id="CHEBI:29105"/>
        <note>catalytic</note>
    </ligand>
</feature>
<evidence type="ECO:0000256" key="6">
    <source>
        <dbReference type="ARBA" id="ARBA00022729"/>
    </source>
</evidence>
<dbReference type="Pfam" id="PF01400">
    <property type="entry name" value="Astacin"/>
    <property type="match status" value="1"/>
</dbReference>
<feature type="disulfide bond" evidence="15">
    <location>
        <begin position="49"/>
        <end position="52"/>
    </location>
</feature>
<evidence type="ECO:0000256" key="4">
    <source>
        <dbReference type="ARBA" id="ARBA00022670"/>
    </source>
</evidence>
<evidence type="ECO:0000256" key="13">
    <source>
        <dbReference type="ARBA" id="ARBA00037865"/>
    </source>
</evidence>
<evidence type="ECO:0000259" key="17">
    <source>
        <dbReference type="PROSITE" id="PS01180"/>
    </source>
</evidence>
<evidence type="ECO:0000256" key="11">
    <source>
        <dbReference type="ARBA" id="ARBA00023279"/>
    </source>
</evidence>
<feature type="domain" description="Peptidase M12A" evidence="18">
    <location>
        <begin position="45"/>
        <end position="235"/>
    </location>
</feature>
<keyword evidence="5 15" id="KW-0479">Metal-binding</keyword>
<sequence length="374" mass="41888">FYTESPLPTETDEEDEDIFNKILKVNKDSSQLLQEGDIVPRRGRSAINCRQCNWPPSSDGIVRIPYVLDPTYEVYEARFSVLSLCLPANKNPISLLLLFNISLSCWSNYGRVGGGQTVSVMKAGCMWKGVIQHELEHALGFLHEHARSDRDKHVKIMWQYISPPDRPDFKKFESSNNLGLPYDYSSVMHYGPYTFSNTTGKPTIVPIPDASVHIGQRQGMSNLDVAKINKLYNCSRCSTILDGPSGSLHSANYPNNYSDNTNCVWLLRTRSKRISLNFQAFNLQETKGCQGDYVKVYDGSSKYSPVLMDNTCGSKIPSRLVGSSNLLLVEFITDGAYTASGFHATFTVGKSQNKENGKENSPYQINISIHSEKH</sequence>
<dbReference type="SMART" id="SM00235">
    <property type="entry name" value="ZnMc"/>
    <property type="match status" value="1"/>
</dbReference>
<evidence type="ECO:0000256" key="12">
    <source>
        <dbReference type="ARBA" id="ARBA00023329"/>
    </source>
</evidence>
<dbReference type="InterPro" id="IPR001506">
    <property type="entry name" value="Peptidase_M12A"/>
</dbReference>
<dbReference type="GO" id="GO:0008270">
    <property type="term" value="F:zinc ion binding"/>
    <property type="evidence" value="ECO:0007669"/>
    <property type="project" value="UniProtKB-UniRule"/>
</dbReference>
<dbReference type="FunFam" id="2.60.120.290:FF:000005">
    <property type="entry name" value="Procollagen C-endopeptidase enhancer 1"/>
    <property type="match status" value="1"/>
</dbReference>
<dbReference type="InterPro" id="IPR000859">
    <property type="entry name" value="CUB_dom"/>
</dbReference>
<keyword evidence="2" id="KW-0472">Membrane</keyword>
<evidence type="ECO:0000256" key="8">
    <source>
        <dbReference type="ARBA" id="ARBA00022833"/>
    </source>
</evidence>
<evidence type="ECO:0000256" key="15">
    <source>
        <dbReference type="PROSITE-ProRule" id="PRU01211"/>
    </source>
</evidence>
<evidence type="ECO:0000256" key="10">
    <source>
        <dbReference type="ARBA" id="ARBA00023157"/>
    </source>
</evidence>
<dbReference type="PANTHER" id="PTHR10127:SF899">
    <property type="entry name" value="ASTACIN-LIKE METALLOENDOPEPTIDASE-RELATED"/>
    <property type="match status" value="1"/>
</dbReference>
<evidence type="ECO:0000313" key="19">
    <source>
        <dbReference type="Ensembl" id="ENSZLMP00000019817.1"/>
    </source>
</evidence>
<dbReference type="Gene3D" id="2.60.120.290">
    <property type="entry name" value="Spermadhesin, CUB domain"/>
    <property type="match status" value="1"/>
</dbReference>
<dbReference type="GO" id="GO:0004222">
    <property type="term" value="F:metalloendopeptidase activity"/>
    <property type="evidence" value="ECO:0007669"/>
    <property type="project" value="UniProtKB-UniRule"/>
</dbReference>
<keyword evidence="2" id="KW-1003">Cell membrane</keyword>
<dbReference type="InterPro" id="IPR024079">
    <property type="entry name" value="MetalloPept_cat_dom_sf"/>
</dbReference>
<dbReference type="EC" id="3.4.24.-" evidence="16"/>
<accession>A0A8D2PVL7</accession>
<keyword evidence="9 15" id="KW-0482">Metalloprotease</keyword>
<dbReference type="PANTHER" id="PTHR10127">
    <property type="entry name" value="DISCOIDIN, CUB, EGF, LAMININ , AND ZINC METALLOPROTEASE DOMAIN CONTAINING"/>
    <property type="match status" value="1"/>
</dbReference>
<dbReference type="InterPro" id="IPR006026">
    <property type="entry name" value="Peptidase_Metallo"/>
</dbReference>
<dbReference type="AlphaFoldDB" id="A0A8D2PVL7"/>
<dbReference type="InterPro" id="IPR035914">
    <property type="entry name" value="Sperma_CUB_dom_sf"/>
</dbReference>
<dbReference type="Gene3D" id="3.40.390.10">
    <property type="entry name" value="Collagenase (Catalytic Domain)"/>
    <property type="match status" value="1"/>
</dbReference>
<dbReference type="Pfam" id="PF00431">
    <property type="entry name" value="CUB"/>
    <property type="match status" value="1"/>
</dbReference>
<evidence type="ECO:0000256" key="9">
    <source>
        <dbReference type="ARBA" id="ARBA00023049"/>
    </source>
</evidence>
<dbReference type="GO" id="GO:0007338">
    <property type="term" value="P:single fertilization"/>
    <property type="evidence" value="ECO:0007669"/>
    <property type="project" value="UniProtKB-KW"/>
</dbReference>
<keyword evidence="4 15" id="KW-0645">Protease</keyword>
<keyword evidence="20" id="KW-1185">Reference proteome</keyword>
<proteinExistence type="predicted"/>
<dbReference type="GO" id="GO:0060473">
    <property type="term" value="C:cortical granule"/>
    <property type="evidence" value="ECO:0007669"/>
    <property type="project" value="UniProtKB-SubCell"/>
</dbReference>
<evidence type="ECO:0000256" key="14">
    <source>
        <dbReference type="PROSITE-ProRule" id="PRU00059"/>
    </source>
</evidence>
<comment type="subcellular location">
    <subcellularLocation>
        <location evidence="1">Cell membrane</location>
    </subcellularLocation>
    <subcellularLocation>
        <location evidence="13">Cytoplasmic vesicle</location>
        <location evidence="13">Secretory vesicle</location>
        <location evidence="13">Cortical granule</location>
    </subcellularLocation>
</comment>
<keyword evidence="7 15" id="KW-0378">Hydrolase</keyword>
<evidence type="ECO:0000256" key="3">
    <source>
        <dbReference type="ARBA" id="ARBA00022490"/>
    </source>
</evidence>
<comment type="cofactor">
    <cofactor evidence="15 16">
        <name>Zn(2+)</name>
        <dbReference type="ChEBI" id="CHEBI:29105"/>
    </cofactor>
    <text evidence="15 16">Binds 1 zinc ion per subunit.</text>
</comment>
<evidence type="ECO:0000256" key="16">
    <source>
        <dbReference type="RuleBase" id="RU361183"/>
    </source>
</evidence>
<dbReference type="SUPFAM" id="SSF55486">
    <property type="entry name" value="Metalloproteases ('zincins'), catalytic domain"/>
    <property type="match status" value="1"/>
</dbReference>
<evidence type="ECO:0000256" key="5">
    <source>
        <dbReference type="ARBA" id="ARBA00022723"/>
    </source>
</evidence>
<reference evidence="19" key="1">
    <citation type="submission" date="2025-08" db="UniProtKB">
        <authorList>
            <consortium name="Ensembl"/>
        </authorList>
    </citation>
    <scope>IDENTIFICATION</scope>
</reference>
<keyword evidence="6" id="KW-0732">Signal</keyword>
<organism evidence="19 20">
    <name type="scientific">Zosterops lateralis melanops</name>
    <dbReference type="NCBI Taxonomy" id="1220523"/>
    <lineage>
        <taxon>Eukaryota</taxon>
        <taxon>Metazoa</taxon>
        <taxon>Chordata</taxon>
        <taxon>Craniata</taxon>
        <taxon>Vertebrata</taxon>
        <taxon>Euteleostomi</taxon>
        <taxon>Archelosauria</taxon>
        <taxon>Archosauria</taxon>
        <taxon>Dinosauria</taxon>
        <taxon>Saurischia</taxon>
        <taxon>Theropoda</taxon>
        <taxon>Coelurosauria</taxon>
        <taxon>Aves</taxon>
        <taxon>Neognathae</taxon>
        <taxon>Neoaves</taxon>
        <taxon>Telluraves</taxon>
        <taxon>Australaves</taxon>
        <taxon>Passeriformes</taxon>
        <taxon>Sylvioidea</taxon>
        <taxon>Zosteropidae</taxon>
        <taxon>Zosterops</taxon>
    </lineage>
</organism>
<name>A0A8D2PVL7_ZOSLA</name>
<dbReference type="PROSITE" id="PS51864">
    <property type="entry name" value="ASTACIN"/>
    <property type="match status" value="1"/>
</dbReference>
<evidence type="ECO:0000256" key="2">
    <source>
        <dbReference type="ARBA" id="ARBA00022475"/>
    </source>
</evidence>
<keyword evidence="11" id="KW-0278">Fertilization</keyword>
<dbReference type="GO" id="GO:0005886">
    <property type="term" value="C:plasma membrane"/>
    <property type="evidence" value="ECO:0007669"/>
    <property type="project" value="UniProtKB-SubCell"/>
</dbReference>
<reference evidence="19" key="2">
    <citation type="submission" date="2025-09" db="UniProtKB">
        <authorList>
            <consortium name="Ensembl"/>
        </authorList>
    </citation>
    <scope>IDENTIFICATION</scope>
</reference>
<dbReference type="CDD" id="cd00041">
    <property type="entry name" value="CUB"/>
    <property type="match status" value="1"/>
</dbReference>
<feature type="binding site" evidence="15">
    <location>
        <position position="133"/>
    </location>
    <ligand>
        <name>Zn(2+)</name>
        <dbReference type="ChEBI" id="CHEBI:29105"/>
        <note>catalytic</note>
    </ligand>
</feature>
<dbReference type="SMART" id="SM00042">
    <property type="entry name" value="CUB"/>
    <property type="match status" value="1"/>
</dbReference>
<dbReference type="GO" id="GO:0006508">
    <property type="term" value="P:proteolysis"/>
    <property type="evidence" value="ECO:0007669"/>
    <property type="project" value="UniProtKB-KW"/>
</dbReference>
<feature type="binding site" evidence="15">
    <location>
        <position position="137"/>
    </location>
    <ligand>
        <name>Zn(2+)</name>
        <dbReference type="ChEBI" id="CHEBI:29105"/>
        <note>catalytic</note>
    </ligand>
</feature>
<keyword evidence="10 15" id="KW-1015">Disulfide bond</keyword>
<keyword evidence="3" id="KW-0963">Cytoplasm</keyword>
<comment type="caution">
    <text evidence="14">Lacks conserved residue(s) required for the propagation of feature annotation.</text>
</comment>
<evidence type="ECO:0000256" key="7">
    <source>
        <dbReference type="ARBA" id="ARBA00022801"/>
    </source>
</evidence>
<keyword evidence="12" id="KW-0968">Cytoplasmic vesicle</keyword>
<dbReference type="PROSITE" id="PS01180">
    <property type="entry name" value="CUB"/>
    <property type="match status" value="1"/>
</dbReference>
<dbReference type="Ensembl" id="ENSZLMT00000020356.1">
    <property type="protein sequence ID" value="ENSZLMP00000019817.1"/>
    <property type="gene ID" value="ENSZLMG00000013671.1"/>
</dbReference>
<protein>
    <recommendedName>
        <fullName evidence="16">Metalloendopeptidase</fullName>
        <ecNumber evidence="16">3.4.24.-</ecNumber>
    </recommendedName>
</protein>
<evidence type="ECO:0000256" key="1">
    <source>
        <dbReference type="ARBA" id="ARBA00004236"/>
    </source>
</evidence>
<evidence type="ECO:0000313" key="20">
    <source>
        <dbReference type="Proteomes" id="UP000694401"/>
    </source>
</evidence>
<dbReference type="PRINTS" id="PR00480">
    <property type="entry name" value="ASTACIN"/>
</dbReference>
<feature type="active site" evidence="15">
    <location>
        <position position="134"/>
    </location>
</feature>
<dbReference type="FunFam" id="3.40.390.10:FF:000040">
    <property type="entry name" value="Metalloendopeptidase"/>
    <property type="match status" value="1"/>
</dbReference>
<dbReference type="SUPFAM" id="SSF49854">
    <property type="entry name" value="Spermadhesin, CUB domain"/>
    <property type="match status" value="1"/>
</dbReference>
<feature type="domain" description="CUB" evidence="17">
    <location>
        <begin position="237"/>
        <end position="349"/>
    </location>
</feature>
<dbReference type="Proteomes" id="UP000694401">
    <property type="component" value="Unassembled WGS sequence"/>
</dbReference>
<keyword evidence="8 15" id="KW-0862">Zinc</keyword>
<evidence type="ECO:0000259" key="18">
    <source>
        <dbReference type="PROSITE" id="PS51864"/>
    </source>
</evidence>